<dbReference type="AlphaFoldDB" id="A0A1H0WGJ8"/>
<evidence type="ECO:0000259" key="1">
    <source>
        <dbReference type="Pfam" id="PF13649"/>
    </source>
</evidence>
<dbReference type="CDD" id="cd02440">
    <property type="entry name" value="AdoMet_MTases"/>
    <property type="match status" value="1"/>
</dbReference>
<feature type="domain" description="Methyltransferase" evidence="1">
    <location>
        <begin position="59"/>
        <end position="144"/>
    </location>
</feature>
<dbReference type="Proteomes" id="UP000199691">
    <property type="component" value="Unassembled WGS sequence"/>
</dbReference>
<accession>A0A1H0WGJ8</accession>
<reference evidence="3" key="1">
    <citation type="submission" date="2016-10" db="EMBL/GenBank/DDBJ databases">
        <authorList>
            <person name="Varghese N."/>
            <person name="Submissions S."/>
        </authorList>
    </citation>
    <scope>NUCLEOTIDE SEQUENCE [LARGE SCALE GENOMIC DNA]</scope>
    <source>
        <strain evidence="3">CGMCC 4.6609</strain>
    </source>
</reference>
<keyword evidence="2" id="KW-0489">Methyltransferase</keyword>
<gene>
    <name evidence="2" type="ORF">SAMN05421507_11931</name>
</gene>
<organism evidence="2 3">
    <name type="scientific">Lentzea jiangxiensis</name>
    <dbReference type="NCBI Taxonomy" id="641025"/>
    <lineage>
        <taxon>Bacteria</taxon>
        <taxon>Bacillati</taxon>
        <taxon>Actinomycetota</taxon>
        <taxon>Actinomycetes</taxon>
        <taxon>Pseudonocardiales</taxon>
        <taxon>Pseudonocardiaceae</taxon>
        <taxon>Lentzea</taxon>
    </lineage>
</organism>
<dbReference type="STRING" id="641025.SAMN05421507_11931"/>
<dbReference type="SUPFAM" id="SSF53335">
    <property type="entry name" value="S-adenosyl-L-methionine-dependent methyltransferases"/>
    <property type="match status" value="1"/>
</dbReference>
<dbReference type="InterPro" id="IPR029063">
    <property type="entry name" value="SAM-dependent_MTases_sf"/>
</dbReference>
<evidence type="ECO:0000313" key="2">
    <source>
        <dbReference type="EMBL" id="SDP89426.1"/>
    </source>
</evidence>
<dbReference type="GO" id="GO:0008168">
    <property type="term" value="F:methyltransferase activity"/>
    <property type="evidence" value="ECO:0007669"/>
    <property type="project" value="UniProtKB-KW"/>
</dbReference>
<evidence type="ECO:0000313" key="3">
    <source>
        <dbReference type="Proteomes" id="UP000199691"/>
    </source>
</evidence>
<dbReference type="RefSeq" id="WP_090103167.1">
    <property type="nucleotide sequence ID" value="NZ_FNIX01000019.1"/>
</dbReference>
<dbReference type="InterPro" id="IPR041698">
    <property type="entry name" value="Methyltransf_25"/>
</dbReference>
<protein>
    <submittedName>
        <fullName evidence="2">Methyltransferase domain-containing protein</fullName>
    </submittedName>
</protein>
<keyword evidence="2" id="KW-0808">Transferase</keyword>
<dbReference type="PANTHER" id="PTHR43464">
    <property type="entry name" value="METHYLTRANSFERASE"/>
    <property type="match status" value="1"/>
</dbReference>
<proteinExistence type="predicted"/>
<dbReference type="Pfam" id="PF13649">
    <property type="entry name" value="Methyltransf_25"/>
    <property type="match status" value="1"/>
</dbReference>
<dbReference type="Gene3D" id="3.40.50.150">
    <property type="entry name" value="Vaccinia Virus protein VP39"/>
    <property type="match status" value="1"/>
</dbReference>
<sequence length="207" mass="21702">MSADDDARRLQAANPTGWFEDLYAAADAGTASVPWDVPHPQAHLVEWANGLDGTGRSALVVGCGFGRDAEFLASRGFDVTAFDVSPTAIAAVQARHPGSAVSYVVADLLNPPAEWHRAFDLVVENMTVQALPPALHAGAARKVAALTGGTLLVLAVARDEGPEPDGPPWPLTPAEVGAFAADGLTERSIARDNGRWVAEFARQVAMN</sequence>
<dbReference type="PANTHER" id="PTHR43464:SF92">
    <property type="entry name" value="SLR1071 PROTEIN"/>
    <property type="match status" value="1"/>
</dbReference>
<dbReference type="GO" id="GO:0032259">
    <property type="term" value="P:methylation"/>
    <property type="evidence" value="ECO:0007669"/>
    <property type="project" value="UniProtKB-KW"/>
</dbReference>
<keyword evidence="3" id="KW-1185">Reference proteome</keyword>
<name>A0A1H0WGJ8_9PSEU</name>
<dbReference type="OrthoDB" id="189743at2"/>
<dbReference type="EMBL" id="FNIX01000019">
    <property type="protein sequence ID" value="SDP89426.1"/>
    <property type="molecule type" value="Genomic_DNA"/>
</dbReference>